<dbReference type="Gene3D" id="3.40.630.10">
    <property type="entry name" value="Zn peptidases"/>
    <property type="match status" value="1"/>
</dbReference>
<evidence type="ECO:0000256" key="3">
    <source>
        <dbReference type="ARBA" id="ARBA00022448"/>
    </source>
</evidence>
<evidence type="ECO:0000313" key="10">
    <source>
        <dbReference type="EMBL" id="CAE7477033.1"/>
    </source>
</evidence>
<feature type="transmembrane region" description="Helical" evidence="8">
    <location>
        <begin position="459"/>
        <end position="481"/>
    </location>
</feature>
<feature type="transmembrane region" description="Helical" evidence="8">
    <location>
        <begin position="216"/>
        <end position="243"/>
    </location>
</feature>
<evidence type="ECO:0000256" key="2">
    <source>
        <dbReference type="ARBA" id="ARBA00005988"/>
    </source>
</evidence>
<protein>
    <submittedName>
        <fullName evidence="10">NIP4-2 protein</fullName>
    </submittedName>
</protein>
<dbReference type="SUPFAM" id="SSF53187">
    <property type="entry name" value="Zn-dependent exopeptidases"/>
    <property type="match status" value="1"/>
</dbReference>
<dbReference type="PRINTS" id="PR00783">
    <property type="entry name" value="MINTRINSICP"/>
</dbReference>
<dbReference type="Gene3D" id="1.20.1080.10">
    <property type="entry name" value="Glycerol uptake facilitator protein"/>
    <property type="match status" value="2"/>
</dbReference>
<dbReference type="EMBL" id="CAJNDS010002443">
    <property type="protein sequence ID" value="CAE7477033.1"/>
    <property type="molecule type" value="Genomic_DNA"/>
</dbReference>
<dbReference type="InterPro" id="IPR000834">
    <property type="entry name" value="Peptidase_M14"/>
</dbReference>
<keyword evidence="6 8" id="KW-0472">Membrane</keyword>
<dbReference type="PANTHER" id="PTHR45724">
    <property type="entry name" value="AQUAPORIN NIP2-1"/>
    <property type="match status" value="1"/>
</dbReference>
<dbReference type="PROSITE" id="PS00221">
    <property type="entry name" value="MIP"/>
    <property type="match status" value="1"/>
</dbReference>
<feature type="transmembrane region" description="Helical" evidence="8">
    <location>
        <begin position="413"/>
        <end position="439"/>
    </location>
</feature>
<evidence type="ECO:0000256" key="4">
    <source>
        <dbReference type="ARBA" id="ARBA00022692"/>
    </source>
</evidence>
<dbReference type="GO" id="GO:0006508">
    <property type="term" value="P:proteolysis"/>
    <property type="evidence" value="ECO:0007669"/>
    <property type="project" value="InterPro"/>
</dbReference>
<reference evidence="10" key="1">
    <citation type="submission" date="2021-02" db="EMBL/GenBank/DDBJ databases">
        <authorList>
            <person name="Dougan E. K."/>
            <person name="Rhodes N."/>
            <person name="Thang M."/>
            <person name="Chan C."/>
        </authorList>
    </citation>
    <scope>NUCLEOTIDE SEQUENCE</scope>
</reference>
<evidence type="ECO:0000259" key="9">
    <source>
        <dbReference type="Pfam" id="PF00246"/>
    </source>
</evidence>
<evidence type="ECO:0000256" key="1">
    <source>
        <dbReference type="ARBA" id="ARBA00004141"/>
    </source>
</evidence>
<dbReference type="Pfam" id="PF00230">
    <property type="entry name" value="MIP"/>
    <property type="match status" value="2"/>
</dbReference>
<dbReference type="InterPro" id="IPR023271">
    <property type="entry name" value="Aquaporin-like"/>
</dbReference>
<feature type="transmembrane region" description="Helical" evidence="8">
    <location>
        <begin position="377"/>
        <end position="401"/>
    </location>
</feature>
<dbReference type="InterPro" id="IPR022357">
    <property type="entry name" value="MIP_CS"/>
</dbReference>
<dbReference type="PANTHER" id="PTHR45724:SF13">
    <property type="entry name" value="AQUAPORIN NIP1-1-RELATED"/>
    <property type="match status" value="1"/>
</dbReference>
<feature type="compositionally biased region" description="Polar residues" evidence="7">
    <location>
        <begin position="9"/>
        <end position="22"/>
    </location>
</feature>
<keyword evidence="11" id="KW-1185">Reference proteome</keyword>
<feature type="transmembrane region" description="Helical" evidence="8">
    <location>
        <begin position="134"/>
        <end position="160"/>
    </location>
</feature>
<proteinExistence type="inferred from homology"/>
<feature type="region of interest" description="Disordered" evidence="7">
    <location>
        <begin position="1"/>
        <end position="22"/>
    </location>
</feature>
<comment type="caution">
    <text evidence="10">The sequence shown here is derived from an EMBL/GenBank/DDBJ whole genome shotgun (WGS) entry which is preliminary data.</text>
</comment>
<feature type="transmembrane region" description="Helical" evidence="8">
    <location>
        <begin position="291"/>
        <end position="307"/>
    </location>
</feature>
<evidence type="ECO:0000256" key="7">
    <source>
        <dbReference type="SAM" id="MobiDB-lite"/>
    </source>
</evidence>
<feature type="transmembrane region" description="Helical" evidence="8">
    <location>
        <begin position="336"/>
        <end position="357"/>
    </location>
</feature>
<dbReference type="AlphaFoldDB" id="A0A812SFH6"/>
<feature type="transmembrane region" description="Helical" evidence="8">
    <location>
        <begin position="172"/>
        <end position="196"/>
    </location>
</feature>
<dbReference type="OrthoDB" id="3626597at2759"/>
<dbReference type="Proteomes" id="UP000604046">
    <property type="component" value="Unassembled WGS sequence"/>
</dbReference>
<feature type="transmembrane region" description="Helical" evidence="8">
    <location>
        <begin position="29"/>
        <end position="52"/>
    </location>
</feature>
<evidence type="ECO:0000313" key="11">
    <source>
        <dbReference type="Proteomes" id="UP000604046"/>
    </source>
</evidence>
<dbReference type="GO" id="GO:0008270">
    <property type="term" value="F:zinc ion binding"/>
    <property type="evidence" value="ECO:0007669"/>
    <property type="project" value="InterPro"/>
</dbReference>
<organism evidence="10 11">
    <name type="scientific">Symbiodinium natans</name>
    <dbReference type="NCBI Taxonomy" id="878477"/>
    <lineage>
        <taxon>Eukaryota</taxon>
        <taxon>Sar</taxon>
        <taxon>Alveolata</taxon>
        <taxon>Dinophyceae</taxon>
        <taxon>Suessiales</taxon>
        <taxon>Symbiodiniaceae</taxon>
        <taxon>Symbiodinium</taxon>
    </lineage>
</organism>
<dbReference type="GO" id="GO:0004181">
    <property type="term" value="F:metallocarboxypeptidase activity"/>
    <property type="evidence" value="ECO:0007669"/>
    <property type="project" value="InterPro"/>
</dbReference>
<gene>
    <name evidence="10" type="primary">NIP4-2</name>
    <name evidence="10" type="ORF">SNAT2548_LOCUS26794</name>
</gene>
<feature type="transmembrane region" description="Helical" evidence="8">
    <location>
        <begin position="100"/>
        <end position="122"/>
    </location>
</feature>
<accession>A0A812SFH6</accession>
<dbReference type="InterPro" id="IPR034294">
    <property type="entry name" value="Aquaporin_transptr"/>
</dbReference>
<comment type="subcellular location">
    <subcellularLocation>
        <location evidence="1">Membrane</location>
        <topology evidence="1">Multi-pass membrane protein</topology>
    </subcellularLocation>
</comment>
<keyword evidence="3" id="KW-0813">Transport</keyword>
<evidence type="ECO:0000256" key="6">
    <source>
        <dbReference type="ARBA" id="ARBA00023136"/>
    </source>
</evidence>
<dbReference type="SUPFAM" id="SSF81338">
    <property type="entry name" value="Aquaporin-like"/>
    <property type="match status" value="2"/>
</dbReference>
<dbReference type="GO" id="GO:0015267">
    <property type="term" value="F:channel activity"/>
    <property type="evidence" value="ECO:0007669"/>
    <property type="project" value="InterPro"/>
</dbReference>
<dbReference type="GO" id="GO:0016020">
    <property type="term" value="C:membrane"/>
    <property type="evidence" value="ECO:0007669"/>
    <property type="project" value="UniProtKB-SubCell"/>
</dbReference>
<dbReference type="Pfam" id="PF00246">
    <property type="entry name" value="Peptidase_M14"/>
    <property type="match status" value="1"/>
</dbReference>
<feature type="domain" description="Peptidase M14" evidence="9">
    <location>
        <begin position="518"/>
        <end position="650"/>
    </location>
</feature>
<name>A0A812SFH6_9DINO</name>
<dbReference type="InterPro" id="IPR000425">
    <property type="entry name" value="MIP"/>
</dbReference>
<evidence type="ECO:0000256" key="8">
    <source>
        <dbReference type="SAM" id="Phobius"/>
    </source>
</evidence>
<keyword evidence="5 8" id="KW-1133">Transmembrane helix</keyword>
<comment type="similarity">
    <text evidence="2">Belongs to the peptidase M14 family.</text>
</comment>
<keyword evidence="4 8" id="KW-0812">Transmembrane</keyword>
<evidence type="ECO:0000256" key="5">
    <source>
        <dbReference type="ARBA" id="ARBA00022989"/>
    </source>
</evidence>
<sequence length="757" mass="81219">MASPKDASVLSTYGSTTAPTPQSSFAETMAPYVAEFIGTYLLVFAIAICGIAESVDFGGTATGSLLAVLVYSLGPVSGGHFNPAVSFACGLTRKMPWAQVIAYILLQVSAGVVAGIACYEIFQRPLGVSPIPPFGFWDAAFLEALYTGMLCFVVLCVSTSKSNNPDRDQNHYFGLAIGLVIVAGGQASGGISGGVFNPAVSLGLEVVGARAPDTVAGPWGMAFAGMQLFGATMAAAMFVAVRIGELRNEAPSREQLVDAGGTLLSKLLSEFLGTFFLCITVGVNLVMRSSATPWAAFAALASMIYAVHDISGGHLNPAVTAAVVFSGRGKCPVGRGVAYIAVQLLAGSLAGAIVAAYQSESTLVKTEIRLQPTLPYSWIAVFIVETAFTSLIAFVVLSVATAKHADVVSTQNFPFGFAIGACVLLGGFASSSISGGVLNPAVTWSIATVDSAMFNNLQLLTYCLTYCLFQIAGGLLAAVVFRVTHDWEYRKETNMRLKLAFALRLQDAEGDWCLRVGPGGVDLNRNWDEHWQGDESYGGDTNPGRLPFSEPETQLLKELAAELKMMTFLTIHSGTLGMYMPWAFDMEHLANRNQASMMEILKQVDQAHCECPFGAAGREVGYSCPGTCLDWVYDKLQTPYAFAYEIYFGGDLDSLRQRWEDIASTRVLAHAQAQSLAHEHFKDVFTDFPSSFIQDLGLYKLQGPNFCGCSERRFLMSEQRGRFSLQAIRPRAAQRQSLAPSLAIGPCYSRPSKLEFS</sequence>
<feature type="transmembrane region" description="Helical" evidence="8">
    <location>
        <begin position="263"/>
        <end position="285"/>
    </location>
</feature>